<protein>
    <recommendedName>
        <fullName evidence="3">DUF6594 domain-containing protein</fullName>
    </recommendedName>
</protein>
<dbReference type="EMBL" id="PDXF01000081">
    <property type="protein sequence ID" value="RYN90101.1"/>
    <property type="molecule type" value="Genomic_DNA"/>
</dbReference>
<feature type="transmembrane region" description="Helical" evidence="2">
    <location>
        <begin position="205"/>
        <end position="224"/>
    </location>
</feature>
<feature type="transmembrane region" description="Helical" evidence="2">
    <location>
        <begin position="231"/>
        <end position="252"/>
    </location>
</feature>
<keyword evidence="2" id="KW-0472">Membrane</keyword>
<evidence type="ECO:0000256" key="2">
    <source>
        <dbReference type="SAM" id="Phobius"/>
    </source>
</evidence>
<feature type="region of interest" description="Disordered" evidence="1">
    <location>
        <begin position="1"/>
        <end position="30"/>
    </location>
</feature>
<gene>
    <name evidence="4" type="ORF">AA0119_g11211</name>
</gene>
<dbReference type="Pfam" id="PF20237">
    <property type="entry name" value="DUF6594"/>
    <property type="match status" value="1"/>
</dbReference>
<evidence type="ECO:0000256" key="1">
    <source>
        <dbReference type="SAM" id="MobiDB-lite"/>
    </source>
</evidence>
<dbReference type="Proteomes" id="UP000293195">
    <property type="component" value="Unassembled WGS sequence"/>
</dbReference>
<feature type="compositionally biased region" description="Low complexity" evidence="1">
    <location>
        <begin position="13"/>
        <end position="30"/>
    </location>
</feature>
<feature type="transmembrane region" description="Helical" evidence="2">
    <location>
        <begin position="258"/>
        <end position="277"/>
    </location>
</feature>
<evidence type="ECO:0000313" key="5">
    <source>
        <dbReference type="Proteomes" id="UP000293195"/>
    </source>
</evidence>
<keyword evidence="2" id="KW-0812">Transmembrane</keyword>
<feature type="domain" description="DUF6594" evidence="3">
    <location>
        <begin position="53"/>
        <end position="269"/>
    </location>
</feature>
<keyword evidence="5" id="KW-1185">Reference proteome</keyword>
<accession>A0ABY0FYB9</accession>
<reference evidence="5" key="1">
    <citation type="journal article" date="2019" name="bioRxiv">
        <title>Genomics, evolutionary history and diagnostics of the Alternaria alternata species group including apple and Asian pear pathotypes.</title>
        <authorList>
            <person name="Armitage A.D."/>
            <person name="Cockerton H.M."/>
            <person name="Sreenivasaprasad S."/>
            <person name="Woodhall J.W."/>
            <person name="Lane C.R."/>
            <person name="Harrison R.J."/>
            <person name="Clarkson J.P."/>
        </authorList>
    </citation>
    <scope>NUCLEOTIDE SEQUENCE [LARGE SCALE GENOMIC DNA]</scope>
    <source>
        <strain evidence="5">FERA 635</strain>
    </source>
</reference>
<keyword evidence="2" id="KW-1133">Transmembrane helix</keyword>
<evidence type="ECO:0000313" key="4">
    <source>
        <dbReference type="EMBL" id="RYN90101.1"/>
    </source>
</evidence>
<name>A0ABY0FYB9_9PLEO</name>
<dbReference type="InterPro" id="IPR046529">
    <property type="entry name" value="DUF6594"/>
</dbReference>
<comment type="caution">
    <text evidence="4">The sequence shown here is derived from an EMBL/GenBank/DDBJ whole genome shotgun (WGS) entry which is preliminary data.</text>
</comment>
<sequence>MAIPASMPTISLPPKATTSPSALPAASISSTAKSHNEELLQYVERSLKEDKEFHFLRFEKLQRINLVALQMKLIRTKAALSEASTISDDNLENLRTTLEQYATAIQNYHSLRERKSLTYNEATKRADMLQRYFQSQVKDLRVFKSHYSYFDVTVAKIDRLRTLLMNRLPVWITYSRNERAVRRDKFEAGYPPKEVSVSIDRLCRFIIAAIGGLFLVGPMLIMAIRPSTAKSLITVSASVFLFAVVLTFGIRVTYLEGLVSTATYAAVLVAFVGPGTGGGS</sequence>
<evidence type="ECO:0000259" key="3">
    <source>
        <dbReference type="Pfam" id="PF20237"/>
    </source>
</evidence>
<proteinExistence type="predicted"/>
<organism evidence="4 5">
    <name type="scientific">Alternaria tenuissima</name>
    <dbReference type="NCBI Taxonomy" id="119927"/>
    <lineage>
        <taxon>Eukaryota</taxon>
        <taxon>Fungi</taxon>
        <taxon>Dikarya</taxon>
        <taxon>Ascomycota</taxon>
        <taxon>Pezizomycotina</taxon>
        <taxon>Dothideomycetes</taxon>
        <taxon>Pleosporomycetidae</taxon>
        <taxon>Pleosporales</taxon>
        <taxon>Pleosporineae</taxon>
        <taxon>Pleosporaceae</taxon>
        <taxon>Alternaria</taxon>
        <taxon>Alternaria sect. Alternaria</taxon>
        <taxon>Alternaria alternata complex</taxon>
    </lineage>
</organism>